<dbReference type="Pfam" id="PF22522">
    <property type="entry name" value="DUF6998"/>
    <property type="match status" value="1"/>
</dbReference>
<evidence type="ECO:0000313" key="3">
    <source>
        <dbReference type="Proteomes" id="UP001595892"/>
    </source>
</evidence>
<feature type="domain" description="DUF6998" evidence="1">
    <location>
        <begin position="17"/>
        <end position="148"/>
    </location>
</feature>
<comment type="caution">
    <text evidence="2">The sequence shown here is derived from an EMBL/GenBank/DDBJ whole genome shotgun (WGS) entry which is preliminary data.</text>
</comment>
<protein>
    <submittedName>
        <fullName evidence="2">DUF6998 domain-containing protein</fullName>
    </submittedName>
</protein>
<dbReference type="RefSeq" id="WP_377005026.1">
    <property type="nucleotide sequence ID" value="NZ_JBHSGG010000033.1"/>
</dbReference>
<organism evidence="2 3">
    <name type="scientific">Coralloluteibacterium thermophilum</name>
    <dbReference type="NCBI Taxonomy" id="2707049"/>
    <lineage>
        <taxon>Bacteria</taxon>
        <taxon>Pseudomonadati</taxon>
        <taxon>Pseudomonadota</taxon>
        <taxon>Gammaproteobacteria</taxon>
        <taxon>Lysobacterales</taxon>
        <taxon>Lysobacteraceae</taxon>
        <taxon>Coralloluteibacterium</taxon>
    </lineage>
</organism>
<gene>
    <name evidence="2" type="ORF">ACFO3Q_12355</name>
</gene>
<dbReference type="InterPro" id="IPR054267">
    <property type="entry name" value="DUF6998"/>
</dbReference>
<proteinExistence type="predicted"/>
<dbReference type="Proteomes" id="UP001595892">
    <property type="component" value="Unassembled WGS sequence"/>
</dbReference>
<reference evidence="3" key="1">
    <citation type="journal article" date="2019" name="Int. J. Syst. Evol. Microbiol.">
        <title>The Global Catalogue of Microorganisms (GCM) 10K type strain sequencing project: providing services to taxonomists for standard genome sequencing and annotation.</title>
        <authorList>
            <consortium name="The Broad Institute Genomics Platform"/>
            <consortium name="The Broad Institute Genome Sequencing Center for Infectious Disease"/>
            <person name="Wu L."/>
            <person name="Ma J."/>
        </authorList>
    </citation>
    <scope>NUCLEOTIDE SEQUENCE [LARGE SCALE GENOMIC DNA]</scope>
    <source>
        <strain evidence="3">CGMCC 1.13574</strain>
    </source>
</reference>
<evidence type="ECO:0000313" key="2">
    <source>
        <dbReference type="EMBL" id="MFC4728959.1"/>
    </source>
</evidence>
<name>A0ABV9NPA7_9GAMM</name>
<keyword evidence="3" id="KW-1185">Reference proteome</keyword>
<evidence type="ECO:0000259" key="1">
    <source>
        <dbReference type="Pfam" id="PF22522"/>
    </source>
</evidence>
<sequence>MADPLHPVEKVPSLVGQLYALVAQLEALFPGRRFTPDGHLVGSIGEVIAAHRYGLALLPHSARGHDARAPSGALVEIKATQGSSVALREQPNHLIVLHLSKQGEASEVYNGPGALVWSAAGAMQRNGQRPVSLSKLRMLMAQVPEALRLPECGPNSSFKPTPLRGAA</sequence>
<accession>A0ABV9NPA7</accession>
<dbReference type="EMBL" id="JBHSGG010000033">
    <property type="protein sequence ID" value="MFC4728959.1"/>
    <property type="molecule type" value="Genomic_DNA"/>
</dbReference>